<organism evidence="27 28">
    <name type="scientific">Nocardioides massiliensis</name>
    <dbReference type="NCBI Taxonomy" id="1325935"/>
    <lineage>
        <taxon>Bacteria</taxon>
        <taxon>Bacillati</taxon>
        <taxon>Actinomycetota</taxon>
        <taxon>Actinomycetes</taxon>
        <taxon>Propionibacteriales</taxon>
        <taxon>Nocardioidaceae</taxon>
        <taxon>Nocardioides</taxon>
    </lineage>
</organism>
<comment type="catalytic activity">
    <reaction evidence="19">
        <text>octanoyl-CoA + H2O = octanoate + CoA + H(+)</text>
        <dbReference type="Rhea" id="RHEA:30143"/>
        <dbReference type="ChEBI" id="CHEBI:15377"/>
        <dbReference type="ChEBI" id="CHEBI:15378"/>
        <dbReference type="ChEBI" id="CHEBI:25646"/>
        <dbReference type="ChEBI" id="CHEBI:57287"/>
        <dbReference type="ChEBI" id="CHEBI:57386"/>
    </reaction>
    <physiologicalReaction direction="left-to-right" evidence="19">
        <dbReference type="Rhea" id="RHEA:30144"/>
    </physiologicalReaction>
</comment>
<dbReference type="Pfam" id="PF03061">
    <property type="entry name" value="4HBT"/>
    <property type="match status" value="1"/>
</dbReference>
<sequence>MTQQWAPSLAAEAGEAGVDRAVRAARRVVEGLVRNGPNPAIDLDAVAADLESVADRLEAAAPELAERVRSMWDTERLEMTRHDPVTGPENAIAPPMHVQGRSDKEVSGTVTLGLAYQGPPGHAHGGVTALVLDHVLGMANHWAGTAGMTAKLTLRYRRRTPLFVPLTVRARQVSIQDRRITTTGEILDPDGEVCVSAEGLFVALDVSGTSREAARRLAAN</sequence>
<evidence type="ECO:0000313" key="27">
    <source>
        <dbReference type="EMBL" id="MDP9822278.1"/>
    </source>
</evidence>
<name>A0ABT9NPC7_9ACTN</name>
<feature type="domain" description="Thioesterase" evidence="25">
    <location>
        <begin position="121"/>
        <end position="194"/>
    </location>
</feature>
<evidence type="ECO:0000256" key="7">
    <source>
        <dbReference type="ARBA" id="ARBA00022801"/>
    </source>
</evidence>
<dbReference type="PANTHER" id="PTHR12418:SF19">
    <property type="entry name" value="ACYL-COENZYME A THIOESTERASE THEM4"/>
    <property type="match status" value="1"/>
</dbReference>
<evidence type="ECO:0000256" key="18">
    <source>
        <dbReference type="ARBA" id="ARBA00043210"/>
    </source>
</evidence>
<dbReference type="Gene3D" id="1.20.58.350">
    <property type="entry name" value="Thioesterase/thiol ester dehydrase-isomerase"/>
    <property type="match status" value="1"/>
</dbReference>
<evidence type="ECO:0000256" key="20">
    <source>
        <dbReference type="ARBA" id="ARBA00047734"/>
    </source>
</evidence>
<comment type="catalytic activity">
    <reaction evidence="13">
        <text>(5Z,8Z,11Z,14Z)-eicosatetraenoyl-CoA + H2O = (5Z,8Z,11Z,14Z)-eicosatetraenoate + CoA + H(+)</text>
        <dbReference type="Rhea" id="RHEA:40151"/>
        <dbReference type="ChEBI" id="CHEBI:15377"/>
        <dbReference type="ChEBI" id="CHEBI:15378"/>
        <dbReference type="ChEBI" id="CHEBI:32395"/>
        <dbReference type="ChEBI" id="CHEBI:57287"/>
        <dbReference type="ChEBI" id="CHEBI:57368"/>
    </reaction>
    <physiologicalReaction direction="left-to-right" evidence="13">
        <dbReference type="Rhea" id="RHEA:40152"/>
    </physiologicalReaction>
</comment>
<evidence type="ECO:0000313" key="28">
    <source>
        <dbReference type="Proteomes" id="UP001240447"/>
    </source>
</evidence>
<dbReference type="Pfam" id="PF20859">
    <property type="entry name" value="RHA1_ro05818_N"/>
    <property type="match status" value="1"/>
</dbReference>
<evidence type="ECO:0000256" key="21">
    <source>
        <dbReference type="ARBA" id="ARBA00047969"/>
    </source>
</evidence>
<keyword evidence="4" id="KW-1003">Cell membrane</keyword>
<evidence type="ECO:0000256" key="9">
    <source>
        <dbReference type="ARBA" id="ARBA00022946"/>
    </source>
</evidence>
<evidence type="ECO:0000256" key="5">
    <source>
        <dbReference type="ARBA" id="ARBA00022490"/>
    </source>
</evidence>
<evidence type="ECO:0000256" key="6">
    <source>
        <dbReference type="ARBA" id="ARBA00022703"/>
    </source>
</evidence>
<comment type="caution">
    <text evidence="27">The sequence shown here is derived from an EMBL/GenBank/DDBJ whole genome shotgun (WGS) entry which is preliminary data.</text>
</comment>
<proteinExistence type="inferred from homology"/>
<dbReference type="InterPro" id="IPR006683">
    <property type="entry name" value="Thioestr_dom"/>
</dbReference>
<accession>A0ABT9NPC7</accession>
<evidence type="ECO:0000256" key="16">
    <source>
        <dbReference type="ARBA" id="ARBA00038848"/>
    </source>
</evidence>
<dbReference type="InterPro" id="IPR029069">
    <property type="entry name" value="HotDog_dom_sf"/>
</dbReference>
<evidence type="ECO:0000256" key="2">
    <source>
        <dbReference type="ARBA" id="ARBA00004496"/>
    </source>
</evidence>
<feature type="region of interest" description="Disordered" evidence="24">
    <location>
        <begin position="82"/>
        <end position="101"/>
    </location>
</feature>
<comment type="catalytic activity">
    <reaction evidence="21">
        <text>decanoyl-CoA + H2O = decanoate + CoA + H(+)</text>
        <dbReference type="Rhea" id="RHEA:40059"/>
        <dbReference type="ChEBI" id="CHEBI:15377"/>
        <dbReference type="ChEBI" id="CHEBI:15378"/>
        <dbReference type="ChEBI" id="CHEBI:27689"/>
        <dbReference type="ChEBI" id="CHEBI:57287"/>
        <dbReference type="ChEBI" id="CHEBI:61430"/>
    </reaction>
    <physiologicalReaction direction="left-to-right" evidence="21">
        <dbReference type="Rhea" id="RHEA:40060"/>
    </physiologicalReaction>
</comment>
<evidence type="ECO:0000256" key="15">
    <source>
        <dbReference type="ARBA" id="ARBA00038456"/>
    </source>
</evidence>
<evidence type="ECO:0000256" key="11">
    <source>
        <dbReference type="ARBA" id="ARBA00023136"/>
    </source>
</evidence>
<feature type="domain" description="RHA1-ro05818 N-terminal helical" evidence="26">
    <location>
        <begin position="9"/>
        <end position="66"/>
    </location>
</feature>
<dbReference type="InterPro" id="IPR052365">
    <property type="entry name" value="THEM4/THEM5_acyl-CoA_thioest"/>
</dbReference>
<comment type="catalytic activity">
    <reaction evidence="22">
        <text>dodecanoyl-CoA + H2O = dodecanoate + CoA + H(+)</text>
        <dbReference type="Rhea" id="RHEA:30135"/>
        <dbReference type="ChEBI" id="CHEBI:15377"/>
        <dbReference type="ChEBI" id="CHEBI:15378"/>
        <dbReference type="ChEBI" id="CHEBI:18262"/>
        <dbReference type="ChEBI" id="CHEBI:57287"/>
        <dbReference type="ChEBI" id="CHEBI:57375"/>
    </reaction>
    <physiologicalReaction direction="left-to-right" evidence="22">
        <dbReference type="Rhea" id="RHEA:30136"/>
    </physiologicalReaction>
</comment>
<evidence type="ECO:0000256" key="12">
    <source>
        <dbReference type="ARBA" id="ARBA00023273"/>
    </source>
</evidence>
<evidence type="ECO:0000256" key="4">
    <source>
        <dbReference type="ARBA" id="ARBA00022475"/>
    </source>
</evidence>
<gene>
    <name evidence="27" type="ORF">J2S59_002087</name>
</gene>
<dbReference type="SUPFAM" id="SSF54637">
    <property type="entry name" value="Thioesterase/thiol ester dehydrase-isomerase"/>
    <property type="match status" value="1"/>
</dbReference>
<protein>
    <recommendedName>
        <fullName evidence="17">Acyl-coenzyme A thioesterase THEM4</fullName>
        <ecNumber evidence="16">3.1.2.2</ecNumber>
    </recommendedName>
    <alternativeName>
        <fullName evidence="18">Thioesterase superfamily member 4</fullName>
    </alternativeName>
</protein>
<keyword evidence="12" id="KW-0966">Cell projection</keyword>
<dbReference type="Gene3D" id="3.10.129.10">
    <property type="entry name" value="Hotdog Thioesterase"/>
    <property type="match status" value="1"/>
</dbReference>
<evidence type="ECO:0000256" key="10">
    <source>
        <dbReference type="ARBA" id="ARBA00023098"/>
    </source>
</evidence>
<keyword evidence="9" id="KW-0809">Transit peptide</keyword>
<evidence type="ECO:0000256" key="22">
    <source>
        <dbReference type="ARBA" id="ARBA00048074"/>
    </source>
</evidence>
<evidence type="ECO:0000256" key="14">
    <source>
        <dbReference type="ARBA" id="ARBA00037002"/>
    </source>
</evidence>
<evidence type="ECO:0000259" key="26">
    <source>
        <dbReference type="Pfam" id="PF20859"/>
    </source>
</evidence>
<keyword evidence="28" id="KW-1185">Reference proteome</keyword>
<evidence type="ECO:0000256" key="17">
    <source>
        <dbReference type="ARBA" id="ARBA00040123"/>
    </source>
</evidence>
<evidence type="ECO:0000256" key="3">
    <source>
        <dbReference type="ARBA" id="ARBA00004632"/>
    </source>
</evidence>
<dbReference type="InterPro" id="IPR048654">
    <property type="entry name" value="RHA1_ro05818_N"/>
</dbReference>
<keyword evidence="5" id="KW-0963">Cytoplasm</keyword>
<dbReference type="CDD" id="cd03443">
    <property type="entry name" value="PaaI_thioesterase"/>
    <property type="match status" value="1"/>
</dbReference>
<evidence type="ECO:0000256" key="24">
    <source>
        <dbReference type="SAM" id="MobiDB-lite"/>
    </source>
</evidence>
<keyword evidence="8" id="KW-0276">Fatty acid metabolism</keyword>
<keyword evidence="10" id="KW-0443">Lipid metabolism</keyword>
<evidence type="ECO:0000256" key="8">
    <source>
        <dbReference type="ARBA" id="ARBA00022832"/>
    </source>
</evidence>
<comment type="catalytic activity">
    <reaction evidence="14">
        <text>(9Z)-octadecenoyl-CoA + H2O = (9Z)-octadecenoate + CoA + H(+)</text>
        <dbReference type="Rhea" id="RHEA:40139"/>
        <dbReference type="ChEBI" id="CHEBI:15377"/>
        <dbReference type="ChEBI" id="CHEBI:15378"/>
        <dbReference type="ChEBI" id="CHEBI:30823"/>
        <dbReference type="ChEBI" id="CHEBI:57287"/>
        <dbReference type="ChEBI" id="CHEBI:57387"/>
    </reaction>
    <physiologicalReaction direction="left-to-right" evidence="14">
        <dbReference type="Rhea" id="RHEA:40140"/>
    </physiologicalReaction>
</comment>
<keyword evidence="6" id="KW-0053">Apoptosis</keyword>
<dbReference type="RefSeq" id="WP_306825082.1">
    <property type="nucleotide sequence ID" value="NZ_JAUSQM010000001.1"/>
</dbReference>
<keyword evidence="7" id="KW-0378">Hydrolase</keyword>
<dbReference type="Proteomes" id="UP001240447">
    <property type="component" value="Unassembled WGS sequence"/>
</dbReference>
<reference evidence="27 28" key="1">
    <citation type="submission" date="2023-07" db="EMBL/GenBank/DDBJ databases">
        <title>Sequencing the genomes of 1000 actinobacteria strains.</title>
        <authorList>
            <person name="Klenk H.-P."/>
        </authorList>
    </citation>
    <scope>NUCLEOTIDE SEQUENCE [LARGE SCALE GENOMIC DNA]</scope>
    <source>
        <strain evidence="27 28">GD13</strain>
    </source>
</reference>
<dbReference type="EMBL" id="JAUSQM010000001">
    <property type="protein sequence ID" value="MDP9822278.1"/>
    <property type="molecule type" value="Genomic_DNA"/>
</dbReference>
<evidence type="ECO:0000256" key="13">
    <source>
        <dbReference type="ARBA" id="ARBA00035852"/>
    </source>
</evidence>
<dbReference type="EC" id="3.1.2.2" evidence="16"/>
<dbReference type="PANTHER" id="PTHR12418">
    <property type="entry name" value="ACYL-COENZYME A THIOESTERASE THEM4"/>
    <property type="match status" value="1"/>
</dbReference>
<comment type="catalytic activity">
    <reaction evidence="20">
        <text>hexadecanoyl-CoA + H2O = hexadecanoate + CoA + H(+)</text>
        <dbReference type="Rhea" id="RHEA:16645"/>
        <dbReference type="ChEBI" id="CHEBI:7896"/>
        <dbReference type="ChEBI" id="CHEBI:15377"/>
        <dbReference type="ChEBI" id="CHEBI:15378"/>
        <dbReference type="ChEBI" id="CHEBI:57287"/>
        <dbReference type="ChEBI" id="CHEBI:57379"/>
        <dbReference type="EC" id="3.1.2.2"/>
    </reaction>
    <physiologicalReaction direction="left-to-right" evidence="20">
        <dbReference type="Rhea" id="RHEA:16646"/>
    </physiologicalReaction>
</comment>
<keyword evidence="11" id="KW-0472">Membrane</keyword>
<comment type="catalytic activity">
    <reaction evidence="23">
        <text>tetradecanoyl-CoA + H2O = tetradecanoate + CoA + H(+)</text>
        <dbReference type="Rhea" id="RHEA:40119"/>
        <dbReference type="ChEBI" id="CHEBI:15377"/>
        <dbReference type="ChEBI" id="CHEBI:15378"/>
        <dbReference type="ChEBI" id="CHEBI:30807"/>
        <dbReference type="ChEBI" id="CHEBI:57287"/>
        <dbReference type="ChEBI" id="CHEBI:57385"/>
    </reaction>
    <physiologicalReaction direction="left-to-right" evidence="23">
        <dbReference type="Rhea" id="RHEA:40120"/>
    </physiologicalReaction>
</comment>
<comment type="subcellular location">
    <subcellularLocation>
        <location evidence="3">Cell projection</location>
        <location evidence="3">Ruffle membrane</location>
    </subcellularLocation>
    <subcellularLocation>
        <location evidence="2">Cytoplasm</location>
    </subcellularLocation>
    <subcellularLocation>
        <location evidence="1">Membrane</location>
        <topology evidence="1">Peripheral membrane protein</topology>
    </subcellularLocation>
</comment>
<evidence type="ECO:0000256" key="19">
    <source>
        <dbReference type="ARBA" id="ARBA00047588"/>
    </source>
</evidence>
<evidence type="ECO:0000256" key="1">
    <source>
        <dbReference type="ARBA" id="ARBA00004170"/>
    </source>
</evidence>
<evidence type="ECO:0000259" key="25">
    <source>
        <dbReference type="Pfam" id="PF03061"/>
    </source>
</evidence>
<comment type="similarity">
    <text evidence="15">Belongs to the THEM4/THEM5 thioesterase family.</text>
</comment>
<evidence type="ECO:0000256" key="23">
    <source>
        <dbReference type="ARBA" id="ARBA00048180"/>
    </source>
</evidence>